<evidence type="ECO:0000313" key="6">
    <source>
        <dbReference type="Proteomes" id="UP001165541"/>
    </source>
</evidence>
<dbReference type="Proteomes" id="UP001165541">
    <property type="component" value="Unassembled WGS sequence"/>
</dbReference>
<comment type="caution">
    <text evidence="5">The sequence shown here is derived from an EMBL/GenBank/DDBJ whole genome shotgun (WGS) entry which is preliminary data.</text>
</comment>
<dbReference type="InterPro" id="IPR023696">
    <property type="entry name" value="Ureohydrolase_dom_sf"/>
</dbReference>
<dbReference type="RefSeq" id="WP_251779670.1">
    <property type="nucleotide sequence ID" value="NZ_JAMKFE010000010.1"/>
</dbReference>
<dbReference type="Gene3D" id="3.40.800.10">
    <property type="entry name" value="Ureohydrolase domain"/>
    <property type="match status" value="1"/>
</dbReference>
<evidence type="ECO:0000256" key="1">
    <source>
        <dbReference type="ARBA" id="ARBA00022723"/>
    </source>
</evidence>
<evidence type="ECO:0000256" key="3">
    <source>
        <dbReference type="ARBA" id="ARBA00023211"/>
    </source>
</evidence>
<evidence type="ECO:0000256" key="4">
    <source>
        <dbReference type="PROSITE-ProRule" id="PRU00742"/>
    </source>
</evidence>
<organism evidence="5 6">
    <name type="scientific">Caldimonas mangrovi</name>
    <dbReference type="NCBI Taxonomy" id="2944811"/>
    <lineage>
        <taxon>Bacteria</taxon>
        <taxon>Pseudomonadati</taxon>
        <taxon>Pseudomonadota</taxon>
        <taxon>Betaproteobacteria</taxon>
        <taxon>Burkholderiales</taxon>
        <taxon>Sphaerotilaceae</taxon>
        <taxon>Caldimonas</taxon>
    </lineage>
</organism>
<dbReference type="CDD" id="cd09999">
    <property type="entry name" value="Arginase-like_1"/>
    <property type="match status" value="1"/>
</dbReference>
<evidence type="ECO:0000313" key="5">
    <source>
        <dbReference type="EMBL" id="MCM5681191.1"/>
    </source>
</evidence>
<sequence length="281" mass="29211">MTFRPALTLYQGRAGDRNPRGVAGAAVVARALAHATGLDPTTVGTPAPPLGRHWETELDAARGDLRALAQHCDVLLAEGRPPITTMGRCATALATLPVVARHRPRACIVWFDAHADANTPATSTSGYLGGLVLTGAAGLWDSGLGGGLALQQVVLVGARDIDAPEQQLIDRGVLRLVPAGPNLGARLADAVGQAPVYVHLDCDVLEPGLVPTEYRVPGGLSLSQLNEAAAVLAQRERVGLEIAEFESAWEDGRPGSADELVEALQPLWSARTGPTPPPASP</sequence>
<dbReference type="PANTHER" id="PTHR43782">
    <property type="entry name" value="ARGINASE"/>
    <property type="match status" value="1"/>
</dbReference>
<keyword evidence="1" id="KW-0479">Metal-binding</keyword>
<accession>A0ABT0YR29</accession>
<evidence type="ECO:0000256" key="2">
    <source>
        <dbReference type="ARBA" id="ARBA00022801"/>
    </source>
</evidence>
<keyword evidence="2" id="KW-0378">Hydrolase</keyword>
<comment type="similarity">
    <text evidence="4">Belongs to the arginase family.</text>
</comment>
<name>A0ABT0YR29_9BURK</name>
<gene>
    <name evidence="5" type="ORF">M8A51_16815</name>
</gene>
<dbReference type="Pfam" id="PF00491">
    <property type="entry name" value="Arginase"/>
    <property type="match status" value="1"/>
</dbReference>
<proteinExistence type="inferred from homology"/>
<keyword evidence="3" id="KW-0464">Manganese</keyword>
<dbReference type="EMBL" id="JAMKFE010000010">
    <property type="protein sequence ID" value="MCM5681191.1"/>
    <property type="molecule type" value="Genomic_DNA"/>
</dbReference>
<protein>
    <submittedName>
        <fullName evidence="5">Arginase family protein</fullName>
    </submittedName>
</protein>
<dbReference type="PROSITE" id="PS51409">
    <property type="entry name" value="ARGINASE_2"/>
    <property type="match status" value="1"/>
</dbReference>
<keyword evidence="6" id="KW-1185">Reference proteome</keyword>
<dbReference type="InterPro" id="IPR006035">
    <property type="entry name" value="Ureohydrolase"/>
</dbReference>
<dbReference type="PANTHER" id="PTHR43782:SF3">
    <property type="entry name" value="ARGINASE"/>
    <property type="match status" value="1"/>
</dbReference>
<dbReference type="SUPFAM" id="SSF52768">
    <property type="entry name" value="Arginase/deacetylase"/>
    <property type="match status" value="1"/>
</dbReference>
<reference evidence="5" key="1">
    <citation type="submission" date="2022-05" db="EMBL/GenBank/DDBJ databases">
        <title>Schlegelella sp. nov., isolated from mangrove soil.</title>
        <authorList>
            <person name="Liu Y."/>
            <person name="Ge X."/>
            <person name="Liu W."/>
        </authorList>
    </citation>
    <scope>NUCLEOTIDE SEQUENCE</scope>
    <source>
        <strain evidence="5">S2-27</strain>
    </source>
</reference>